<evidence type="ECO:0000256" key="1">
    <source>
        <dbReference type="SAM" id="MobiDB-lite"/>
    </source>
</evidence>
<evidence type="ECO:0000313" key="2">
    <source>
        <dbReference type="EMBL" id="KAL2456272.1"/>
    </source>
</evidence>
<dbReference type="AlphaFoldDB" id="A0ABD1NXE4"/>
<feature type="region of interest" description="Disordered" evidence="1">
    <location>
        <begin position="1"/>
        <end position="25"/>
    </location>
</feature>
<keyword evidence="3" id="KW-1185">Reference proteome</keyword>
<sequence>MNTVVNTSTNSNDTSNVDTSEGSVPTNVIPPVVALPNIDKMMNTKISKAKMASRASRGRLGTWIDDREDTGGEPRDEEASTEGMVDPQEDVGEAEATNVKNAEIGVEMLPYKFYDESKIGWCMFGNGDKGLLDCAVGMAQWMVDERGLTKKIERKWVMARWLPPEGGDCFSTPMLCTRAGE</sequence>
<dbReference type="Proteomes" id="UP001604277">
    <property type="component" value="Unassembled WGS sequence"/>
</dbReference>
<evidence type="ECO:0000313" key="3">
    <source>
        <dbReference type="Proteomes" id="UP001604277"/>
    </source>
</evidence>
<feature type="region of interest" description="Disordered" evidence="1">
    <location>
        <begin position="57"/>
        <end position="87"/>
    </location>
</feature>
<name>A0ABD1NXE4_9LAMI</name>
<accession>A0ABD1NXE4</accession>
<comment type="caution">
    <text evidence="2">The sequence shown here is derived from an EMBL/GenBank/DDBJ whole genome shotgun (WGS) entry which is preliminary data.</text>
</comment>
<protein>
    <submittedName>
        <fullName evidence="2">Uncharacterized protein</fullName>
    </submittedName>
</protein>
<gene>
    <name evidence="2" type="ORF">Fot_56977</name>
</gene>
<feature type="compositionally biased region" description="Basic and acidic residues" evidence="1">
    <location>
        <begin position="69"/>
        <end position="78"/>
    </location>
</feature>
<dbReference type="EMBL" id="JBFOLJ010000073">
    <property type="protein sequence ID" value="KAL2456272.1"/>
    <property type="molecule type" value="Genomic_DNA"/>
</dbReference>
<proteinExistence type="predicted"/>
<reference evidence="3" key="1">
    <citation type="submission" date="2024-07" db="EMBL/GenBank/DDBJ databases">
        <title>Two chromosome-level genome assemblies of Korean endemic species Abeliophyllum distichum and Forsythia ovata (Oleaceae).</title>
        <authorList>
            <person name="Jang H."/>
        </authorList>
    </citation>
    <scope>NUCLEOTIDE SEQUENCE [LARGE SCALE GENOMIC DNA]</scope>
</reference>
<feature type="compositionally biased region" description="Low complexity" evidence="1">
    <location>
        <begin position="1"/>
        <end position="20"/>
    </location>
</feature>
<organism evidence="2 3">
    <name type="scientific">Forsythia ovata</name>
    <dbReference type="NCBI Taxonomy" id="205694"/>
    <lineage>
        <taxon>Eukaryota</taxon>
        <taxon>Viridiplantae</taxon>
        <taxon>Streptophyta</taxon>
        <taxon>Embryophyta</taxon>
        <taxon>Tracheophyta</taxon>
        <taxon>Spermatophyta</taxon>
        <taxon>Magnoliopsida</taxon>
        <taxon>eudicotyledons</taxon>
        <taxon>Gunneridae</taxon>
        <taxon>Pentapetalae</taxon>
        <taxon>asterids</taxon>
        <taxon>lamiids</taxon>
        <taxon>Lamiales</taxon>
        <taxon>Oleaceae</taxon>
        <taxon>Forsythieae</taxon>
        <taxon>Forsythia</taxon>
    </lineage>
</organism>